<proteinExistence type="predicted"/>
<dbReference type="EMBL" id="CP108313">
    <property type="protein sequence ID" value="WTW70408.1"/>
    <property type="molecule type" value="Genomic_DNA"/>
</dbReference>
<dbReference type="AlphaFoldDB" id="A0AAU2VTK7"/>
<accession>A0AAU2VTK7</accession>
<protein>
    <submittedName>
        <fullName evidence="1">Colicin immunity domain-containing protein</fullName>
    </submittedName>
</protein>
<evidence type="ECO:0000313" key="1">
    <source>
        <dbReference type="EMBL" id="WTW70408.1"/>
    </source>
</evidence>
<organism evidence="1">
    <name type="scientific">Streptomyces sp. NBC_00008</name>
    <dbReference type="NCBI Taxonomy" id="2903610"/>
    <lineage>
        <taxon>Bacteria</taxon>
        <taxon>Bacillati</taxon>
        <taxon>Actinomycetota</taxon>
        <taxon>Actinomycetes</taxon>
        <taxon>Kitasatosporales</taxon>
        <taxon>Streptomycetaceae</taxon>
        <taxon>Streptomyces</taxon>
    </lineage>
</organism>
<name>A0AAU2VTK7_9ACTN</name>
<dbReference type="Gene3D" id="1.20.120.650">
    <property type="entry name" value="Colicin D"/>
    <property type="match status" value="1"/>
</dbReference>
<reference evidence="1" key="1">
    <citation type="submission" date="2022-10" db="EMBL/GenBank/DDBJ databases">
        <title>The complete genomes of actinobacterial strains from the NBC collection.</title>
        <authorList>
            <person name="Joergensen T.S."/>
            <person name="Alvarez Arevalo M."/>
            <person name="Sterndorff E.B."/>
            <person name="Faurdal D."/>
            <person name="Vuksanovic O."/>
            <person name="Mourched A.-S."/>
            <person name="Charusanti P."/>
            <person name="Shaw S."/>
            <person name="Blin K."/>
            <person name="Weber T."/>
        </authorList>
    </citation>
    <scope>NUCLEOTIDE SEQUENCE</scope>
    <source>
        <strain evidence="1">NBC_00008</strain>
    </source>
</reference>
<gene>
    <name evidence="1" type="ORF">OG398_20140</name>
</gene>
<dbReference type="InterPro" id="IPR036471">
    <property type="entry name" value="Colicin_D_sf"/>
</dbReference>
<sequence>MTDLSGASSWGFTGDWLSDGPKLIVPVPAGSRVDASLVRRVIEGCRATGTDGVLALTGGPGGPDGPGACGRNRRTVSPDRAVAALAGIGPPALLASSDRQGAVLFSGPGSALVAGTPRFLGGAVPEGVDGGRARFARYARTVAHRWPELRSLARSLPPRHLAWSRARDVPAGTGAARQLELMRGFIAGSVNAPHFARGWQTARRTSHDNGERLREPLLTAFDQVFSLLEDYSVDLDLKDADDLSDQELVDAVREIMEYSEGF</sequence>